<keyword evidence="4" id="KW-1185">Reference proteome</keyword>
<dbReference type="Proteomes" id="UP000562682">
    <property type="component" value="Unassembled WGS sequence"/>
</dbReference>
<dbReference type="InterPro" id="IPR009081">
    <property type="entry name" value="PP-bd_ACP"/>
</dbReference>
<comment type="caution">
    <text evidence="3">The sequence shown here is derived from an EMBL/GenBank/DDBJ whole genome shotgun (WGS) entry which is preliminary data.</text>
</comment>
<evidence type="ECO:0000313" key="4">
    <source>
        <dbReference type="Proteomes" id="UP000562682"/>
    </source>
</evidence>
<sequence length="202" mass="22258">MPINSSGQLKFSRVAQWIDKVTDDICKHTTKNLADTRPEAGPENPQRPAEQIISEAVADVINLPGELSLRRSVISRGGDSITAMRVMAHCRRSGVSFLMPEILKSTNITDMAAKAQQLRGSSVDSTQDEDELTPFPLSPIQKHYLAQFPDGKNHYNHSTLLKLRRPISQTVLHAALLLLREANDVQGSLSYAAAAFDTLQEV</sequence>
<evidence type="ECO:0000313" key="3">
    <source>
        <dbReference type="EMBL" id="KAF5684387.1"/>
    </source>
</evidence>
<evidence type="ECO:0000259" key="2">
    <source>
        <dbReference type="PROSITE" id="PS50075"/>
    </source>
</evidence>
<dbReference type="PANTHER" id="PTHR45398:SF1">
    <property type="entry name" value="ENZYME, PUTATIVE (JCVI)-RELATED"/>
    <property type="match status" value="1"/>
</dbReference>
<name>A0A8H5UAJ5_9HYPO</name>
<dbReference type="InterPro" id="IPR036736">
    <property type="entry name" value="ACP-like_sf"/>
</dbReference>
<comment type="similarity">
    <text evidence="1">Belongs to the NRP synthetase family.</text>
</comment>
<dbReference type="Gene3D" id="3.30.559.10">
    <property type="entry name" value="Chloramphenicol acetyltransferase-like domain"/>
    <property type="match status" value="1"/>
</dbReference>
<dbReference type="PANTHER" id="PTHR45398">
    <property type="match status" value="1"/>
</dbReference>
<organism evidence="3 4">
    <name type="scientific">Fusarium denticulatum</name>
    <dbReference type="NCBI Taxonomy" id="48507"/>
    <lineage>
        <taxon>Eukaryota</taxon>
        <taxon>Fungi</taxon>
        <taxon>Dikarya</taxon>
        <taxon>Ascomycota</taxon>
        <taxon>Pezizomycotina</taxon>
        <taxon>Sordariomycetes</taxon>
        <taxon>Hypocreomycetidae</taxon>
        <taxon>Hypocreales</taxon>
        <taxon>Nectriaceae</taxon>
        <taxon>Fusarium</taxon>
        <taxon>Fusarium fujikuroi species complex</taxon>
    </lineage>
</organism>
<dbReference type="EMBL" id="JAAOAK010000181">
    <property type="protein sequence ID" value="KAF5684387.1"/>
    <property type="molecule type" value="Genomic_DNA"/>
</dbReference>
<dbReference type="AlphaFoldDB" id="A0A8H5UAJ5"/>
<evidence type="ECO:0000256" key="1">
    <source>
        <dbReference type="ARBA" id="ARBA00029454"/>
    </source>
</evidence>
<gene>
    <name evidence="3" type="ORF">FDENT_6736</name>
</gene>
<feature type="domain" description="Carrier" evidence="2">
    <location>
        <begin position="44"/>
        <end position="119"/>
    </location>
</feature>
<accession>A0A8H5UAJ5</accession>
<dbReference type="Pfam" id="PF00550">
    <property type="entry name" value="PP-binding"/>
    <property type="match status" value="1"/>
</dbReference>
<dbReference type="SUPFAM" id="SSF47336">
    <property type="entry name" value="ACP-like"/>
    <property type="match status" value="1"/>
</dbReference>
<protein>
    <submittedName>
        <fullName evidence="3">Nonribosomal peptide synthetase</fullName>
    </submittedName>
</protein>
<dbReference type="Gene3D" id="1.10.1200.10">
    <property type="entry name" value="ACP-like"/>
    <property type="match status" value="1"/>
</dbReference>
<proteinExistence type="inferred from homology"/>
<dbReference type="PROSITE" id="PS50075">
    <property type="entry name" value="CARRIER"/>
    <property type="match status" value="1"/>
</dbReference>
<reference evidence="3 4" key="1">
    <citation type="submission" date="2020-05" db="EMBL/GenBank/DDBJ databases">
        <title>Identification and distribution of gene clusters putatively required for synthesis of sphingolipid metabolism inhibitors in phylogenetically diverse species of the filamentous fungus Fusarium.</title>
        <authorList>
            <person name="Kim H.-S."/>
            <person name="Busman M."/>
            <person name="Brown D.W."/>
            <person name="Divon H."/>
            <person name="Uhlig S."/>
            <person name="Proctor R.H."/>
        </authorList>
    </citation>
    <scope>NUCLEOTIDE SEQUENCE [LARGE SCALE GENOMIC DNA]</scope>
    <source>
        <strain evidence="3 4">NRRL 25311</strain>
    </source>
</reference>
<dbReference type="InterPro" id="IPR023213">
    <property type="entry name" value="CAT-like_dom_sf"/>
</dbReference>